<comment type="caution">
    <text evidence="2">The sequence shown here is derived from an EMBL/GenBank/DDBJ whole genome shotgun (WGS) entry which is preliminary data.</text>
</comment>
<evidence type="ECO:0000259" key="1">
    <source>
        <dbReference type="Pfam" id="PF13592"/>
    </source>
</evidence>
<organism evidence="2 3">
    <name type="scientific">Streptomyces incanus</name>
    <dbReference type="NCBI Taxonomy" id="887453"/>
    <lineage>
        <taxon>Bacteria</taxon>
        <taxon>Bacillati</taxon>
        <taxon>Actinomycetota</taxon>
        <taxon>Actinomycetes</taxon>
        <taxon>Kitasatosporales</taxon>
        <taxon>Streptomycetaceae</taxon>
        <taxon>Streptomyces</taxon>
    </lineage>
</organism>
<accession>A0ABW0XUT9</accession>
<sequence>MEDQVWTGARVATLIGRTFPISYSISGATRLMRRLGFTPQMPARRAAERDEAAITA</sequence>
<dbReference type="Proteomes" id="UP001596183">
    <property type="component" value="Unassembled WGS sequence"/>
</dbReference>
<evidence type="ECO:0000313" key="3">
    <source>
        <dbReference type="Proteomes" id="UP001596183"/>
    </source>
</evidence>
<keyword evidence="3" id="KW-1185">Reference proteome</keyword>
<reference evidence="3" key="1">
    <citation type="journal article" date="2019" name="Int. J. Syst. Evol. Microbiol.">
        <title>The Global Catalogue of Microorganisms (GCM) 10K type strain sequencing project: providing services to taxonomists for standard genome sequencing and annotation.</title>
        <authorList>
            <consortium name="The Broad Institute Genomics Platform"/>
            <consortium name="The Broad Institute Genome Sequencing Center for Infectious Disease"/>
            <person name="Wu L."/>
            <person name="Ma J."/>
        </authorList>
    </citation>
    <scope>NUCLEOTIDE SEQUENCE [LARGE SCALE GENOMIC DNA]</scope>
    <source>
        <strain evidence="3">JCM 13852</strain>
    </source>
</reference>
<proteinExistence type="predicted"/>
<name>A0ABW0XUT9_9ACTN</name>
<gene>
    <name evidence="2" type="ORF">ACFP2V_27310</name>
</gene>
<protein>
    <submittedName>
        <fullName evidence="2">Winged helix-turn-helix domain-containing protein</fullName>
    </submittedName>
</protein>
<dbReference type="InterPro" id="IPR025959">
    <property type="entry name" value="Winged_HTH_dom"/>
</dbReference>
<dbReference type="Pfam" id="PF13592">
    <property type="entry name" value="HTH_33"/>
    <property type="match status" value="1"/>
</dbReference>
<dbReference type="EMBL" id="JBHSPC010000093">
    <property type="protein sequence ID" value="MFC5673668.1"/>
    <property type="molecule type" value="Genomic_DNA"/>
</dbReference>
<evidence type="ECO:0000313" key="2">
    <source>
        <dbReference type="EMBL" id="MFC5673668.1"/>
    </source>
</evidence>
<feature type="domain" description="Winged helix-turn helix" evidence="1">
    <location>
        <begin position="2"/>
        <end position="56"/>
    </location>
</feature>